<feature type="coiled-coil region" evidence="1">
    <location>
        <begin position="120"/>
        <end position="147"/>
    </location>
</feature>
<feature type="non-terminal residue" evidence="3">
    <location>
        <position position="1"/>
    </location>
</feature>
<proteinExistence type="predicted"/>
<feature type="domain" description="Laminin alpha" evidence="2">
    <location>
        <begin position="2"/>
        <end position="229"/>
    </location>
</feature>
<dbReference type="Pfam" id="PF06008">
    <property type="entry name" value="Laminin_I"/>
    <property type="match status" value="1"/>
</dbReference>
<sequence>RQFQVWRNKSSVIKGRTDELEEAAETVLVDIKELRELESPMKHLGNQLDKETLETFTLAEQLCNNLTDLNIRIEDMIHDWELYNVQQEMDPEAVRRSTEIAQDMMSWMRQLDLSPREPVAMNETTEAHDLLTRIRQLEKKLMNTEGRLPSIREVLSRFYTRLSEARDFLLNAASTVQEAEDKNRASLLKFQRKEVKQQRLTEEQLAINSTLEMSRDLISETERNLAEVDALAQNVTEYHAEVDGASQKLTEKTERLSQADRNLVQKADDHALELERQANELEE</sequence>
<keyword evidence="1" id="KW-0175">Coiled coil</keyword>
<protein>
    <recommendedName>
        <fullName evidence="2">Laminin alpha domain-containing protein</fullName>
    </recommendedName>
</protein>
<evidence type="ECO:0000313" key="4">
    <source>
        <dbReference type="Proteomes" id="UP001469553"/>
    </source>
</evidence>
<dbReference type="EMBL" id="JAHRIP010002526">
    <property type="protein sequence ID" value="MEQ2280965.1"/>
    <property type="molecule type" value="Genomic_DNA"/>
</dbReference>
<evidence type="ECO:0000256" key="1">
    <source>
        <dbReference type="SAM" id="Coils"/>
    </source>
</evidence>
<name>A0ABV0XHN7_9TELE</name>
<accession>A0ABV0XHN7</accession>
<reference evidence="3 4" key="1">
    <citation type="submission" date="2021-06" db="EMBL/GenBank/DDBJ databases">
        <authorList>
            <person name="Palmer J.M."/>
        </authorList>
    </citation>
    <scope>NUCLEOTIDE SEQUENCE [LARGE SCALE GENOMIC DNA]</scope>
    <source>
        <strain evidence="3 4">AS_MEX2019</strain>
        <tissue evidence="3">Muscle</tissue>
    </source>
</reference>
<evidence type="ECO:0000313" key="3">
    <source>
        <dbReference type="EMBL" id="MEQ2280965.1"/>
    </source>
</evidence>
<organism evidence="3 4">
    <name type="scientific">Ameca splendens</name>
    <dbReference type="NCBI Taxonomy" id="208324"/>
    <lineage>
        <taxon>Eukaryota</taxon>
        <taxon>Metazoa</taxon>
        <taxon>Chordata</taxon>
        <taxon>Craniata</taxon>
        <taxon>Vertebrata</taxon>
        <taxon>Euteleostomi</taxon>
        <taxon>Actinopterygii</taxon>
        <taxon>Neopterygii</taxon>
        <taxon>Teleostei</taxon>
        <taxon>Neoteleostei</taxon>
        <taxon>Acanthomorphata</taxon>
        <taxon>Ovalentaria</taxon>
        <taxon>Atherinomorphae</taxon>
        <taxon>Cyprinodontiformes</taxon>
        <taxon>Goodeidae</taxon>
        <taxon>Ameca</taxon>
    </lineage>
</organism>
<dbReference type="InterPro" id="IPR009254">
    <property type="entry name" value="Laminin_aI"/>
</dbReference>
<gene>
    <name evidence="3" type="ORF">AMECASPLE_025552</name>
</gene>
<evidence type="ECO:0000259" key="2">
    <source>
        <dbReference type="Pfam" id="PF06008"/>
    </source>
</evidence>
<comment type="caution">
    <text evidence="3">The sequence shown here is derived from an EMBL/GenBank/DDBJ whole genome shotgun (WGS) entry which is preliminary data.</text>
</comment>
<keyword evidence="4" id="KW-1185">Reference proteome</keyword>
<dbReference type="Proteomes" id="UP001469553">
    <property type="component" value="Unassembled WGS sequence"/>
</dbReference>